<evidence type="ECO:0000256" key="13">
    <source>
        <dbReference type="ARBA" id="ARBA00058108"/>
    </source>
</evidence>
<dbReference type="FunFam" id="1.10.132.30:FF:000001">
    <property type="entry name" value="DNA-directed RNA polymerase subunit"/>
    <property type="match status" value="1"/>
</dbReference>
<dbReference type="InterPro" id="IPR042102">
    <property type="entry name" value="RNA_pol_Rpb1_3_sf"/>
</dbReference>
<dbReference type="RefSeq" id="XP_020045788.1">
    <property type="nucleotide sequence ID" value="XM_020190796.1"/>
</dbReference>
<dbReference type="NCBIfam" id="NF006336">
    <property type="entry name" value="PRK08566.1"/>
    <property type="match status" value="1"/>
</dbReference>
<dbReference type="Gene3D" id="2.40.40.20">
    <property type="match status" value="1"/>
</dbReference>
<protein>
    <recommendedName>
        <fullName evidence="14">DNA-directed RNA polymerase subunit</fullName>
        <ecNumber evidence="14">2.7.7.6</ecNumber>
    </recommendedName>
</protein>
<dbReference type="Pfam" id="PF05000">
    <property type="entry name" value="RNA_pol_Rpb1_4"/>
    <property type="match status" value="1"/>
</dbReference>
<dbReference type="InterPro" id="IPR007080">
    <property type="entry name" value="RNA_pol_Rpb1_1"/>
</dbReference>
<dbReference type="Proteomes" id="UP000095038">
    <property type="component" value="Unassembled WGS sequence"/>
</dbReference>
<dbReference type="InParanoid" id="A0A1D2VCX9"/>
<dbReference type="Gene3D" id="6.20.50.80">
    <property type="match status" value="1"/>
</dbReference>
<evidence type="ECO:0000256" key="3">
    <source>
        <dbReference type="ARBA" id="ARBA00011206"/>
    </source>
</evidence>
<keyword evidence="17" id="KW-1185">Reference proteome</keyword>
<dbReference type="InterPro" id="IPR035697">
    <property type="entry name" value="RNAP_III_RPC1_N"/>
</dbReference>
<dbReference type="GO" id="GO:0006384">
    <property type="term" value="P:transcription initiation at RNA polymerase III promoter"/>
    <property type="evidence" value="ECO:0007669"/>
    <property type="project" value="EnsemblFungi"/>
</dbReference>
<keyword evidence="9" id="KW-0460">Magnesium</keyword>
<evidence type="ECO:0000256" key="4">
    <source>
        <dbReference type="ARBA" id="ARBA00022478"/>
    </source>
</evidence>
<comment type="catalytic activity">
    <reaction evidence="12 14">
        <text>RNA(n) + a ribonucleoside 5'-triphosphate = RNA(n+1) + diphosphate</text>
        <dbReference type="Rhea" id="RHEA:21248"/>
        <dbReference type="Rhea" id="RHEA-COMP:14527"/>
        <dbReference type="Rhea" id="RHEA-COMP:17342"/>
        <dbReference type="ChEBI" id="CHEBI:33019"/>
        <dbReference type="ChEBI" id="CHEBI:61557"/>
        <dbReference type="ChEBI" id="CHEBI:140395"/>
        <dbReference type="EC" id="2.7.7.6"/>
    </reaction>
</comment>
<keyword evidence="5 14" id="KW-0808">Transferase</keyword>
<dbReference type="InterPro" id="IPR006592">
    <property type="entry name" value="RNA_pol_N"/>
</dbReference>
<dbReference type="GO" id="GO:0006386">
    <property type="term" value="P:termination of RNA polymerase III transcription"/>
    <property type="evidence" value="ECO:0007669"/>
    <property type="project" value="EnsemblFungi"/>
</dbReference>
<comment type="function">
    <text evidence="13">DNA-dependent RNA polymerase catalyzes the transcription of DNA into RNA using the four ribonucleoside triphosphates as substrates. Largest and catalytic core component of RNA polymerase III which synthesizes small RNAs, such as 5S rRNA and tRNAs. Forms the polymerase active center together with the second largest subunit. A single-stranded DNA template strand of the promoter is positioned within the central active site cleft of Pol III. A bridging helix emanates from RPC1 and crosses the cleft near the catalytic site and is thought to promote translocation of Pol III by acting as a ratchet that moves the RNA-DNA hybrid through the active site by switching from straight to bent conformations at each step of nucleotide addition.</text>
</comment>
<evidence type="ECO:0000256" key="10">
    <source>
        <dbReference type="ARBA" id="ARBA00023163"/>
    </source>
</evidence>
<dbReference type="GO" id="GO:0003899">
    <property type="term" value="F:DNA-directed RNA polymerase activity"/>
    <property type="evidence" value="ECO:0007669"/>
    <property type="project" value="UniProtKB-EC"/>
</dbReference>
<accession>A0A1D2VCX9</accession>
<keyword evidence="4 14" id="KW-0240">DNA-directed RNA polymerase</keyword>
<evidence type="ECO:0000313" key="16">
    <source>
        <dbReference type="EMBL" id="ODV59481.1"/>
    </source>
</evidence>
<dbReference type="STRING" id="1344418.A0A1D2VCX9"/>
<dbReference type="PANTHER" id="PTHR48446">
    <property type="entry name" value="DNA-DIRECTED RNA POLYMERASE SUBUNIT BETA' N-TERMINAL SECTION"/>
    <property type="match status" value="1"/>
</dbReference>
<dbReference type="GO" id="GO:0046872">
    <property type="term" value="F:metal ion binding"/>
    <property type="evidence" value="ECO:0007669"/>
    <property type="project" value="UniProtKB-KW"/>
</dbReference>
<evidence type="ECO:0000256" key="9">
    <source>
        <dbReference type="ARBA" id="ARBA00022842"/>
    </source>
</evidence>
<evidence type="ECO:0000256" key="12">
    <source>
        <dbReference type="ARBA" id="ARBA00048552"/>
    </source>
</evidence>
<evidence type="ECO:0000256" key="8">
    <source>
        <dbReference type="ARBA" id="ARBA00022833"/>
    </source>
</evidence>
<evidence type="ECO:0000256" key="6">
    <source>
        <dbReference type="ARBA" id="ARBA00022695"/>
    </source>
</evidence>
<proteinExistence type="inferred from homology"/>
<dbReference type="InterPro" id="IPR000722">
    <property type="entry name" value="RNA_pol_asu"/>
</dbReference>
<dbReference type="FunFam" id="1.10.274.100:FF:000005">
    <property type="entry name" value="DNA-directed RNA polymerase subunit"/>
    <property type="match status" value="1"/>
</dbReference>
<dbReference type="EC" id="2.7.7.6" evidence="14"/>
<dbReference type="GO" id="GO:0005666">
    <property type="term" value="C:RNA polymerase III complex"/>
    <property type="evidence" value="ECO:0007669"/>
    <property type="project" value="EnsemblFungi"/>
</dbReference>
<evidence type="ECO:0000256" key="11">
    <source>
        <dbReference type="ARBA" id="ARBA00023242"/>
    </source>
</evidence>
<dbReference type="Gene3D" id="1.10.274.100">
    <property type="entry name" value="RNA polymerase Rpb1, domain 3"/>
    <property type="match status" value="1"/>
</dbReference>
<evidence type="ECO:0000256" key="14">
    <source>
        <dbReference type="RuleBase" id="RU004279"/>
    </source>
</evidence>
<dbReference type="OrthoDB" id="270392at2759"/>
<dbReference type="FunCoup" id="A0A1D2VCX9">
    <property type="interactions" value="977"/>
</dbReference>
<comment type="subunit">
    <text evidence="3">Component of the RNA polymerase III (Pol III) complex consisting of 17 subunits.</text>
</comment>
<keyword evidence="6 14" id="KW-0548">Nucleotidyltransferase</keyword>
<organism evidence="16 17">
    <name type="scientific">Ascoidea rubescens DSM 1968</name>
    <dbReference type="NCBI Taxonomy" id="1344418"/>
    <lineage>
        <taxon>Eukaryota</taxon>
        <taxon>Fungi</taxon>
        <taxon>Dikarya</taxon>
        <taxon>Ascomycota</taxon>
        <taxon>Saccharomycotina</taxon>
        <taxon>Saccharomycetes</taxon>
        <taxon>Ascoideaceae</taxon>
        <taxon>Ascoidea</taxon>
    </lineage>
</organism>
<evidence type="ECO:0000256" key="5">
    <source>
        <dbReference type="ARBA" id="ARBA00022679"/>
    </source>
</evidence>
<dbReference type="InterPro" id="IPR007066">
    <property type="entry name" value="RNA_pol_Rpb1_3"/>
</dbReference>
<evidence type="ECO:0000313" key="17">
    <source>
        <dbReference type="Proteomes" id="UP000095038"/>
    </source>
</evidence>
<comment type="subcellular location">
    <subcellularLocation>
        <location evidence="1">Nucleus</location>
    </subcellularLocation>
</comment>
<dbReference type="Pfam" id="PF04997">
    <property type="entry name" value="RNA_pol_Rpb1_1"/>
    <property type="match status" value="1"/>
</dbReference>
<dbReference type="Pfam" id="PF04983">
    <property type="entry name" value="RNA_pol_Rpb1_3"/>
    <property type="match status" value="1"/>
</dbReference>
<evidence type="ECO:0000259" key="15">
    <source>
        <dbReference type="SMART" id="SM00663"/>
    </source>
</evidence>
<evidence type="ECO:0000256" key="1">
    <source>
        <dbReference type="ARBA" id="ARBA00004123"/>
    </source>
</evidence>
<reference evidence="17" key="1">
    <citation type="submission" date="2016-05" db="EMBL/GenBank/DDBJ databases">
        <title>Comparative genomics of biotechnologically important yeasts.</title>
        <authorList>
            <consortium name="DOE Joint Genome Institute"/>
            <person name="Riley R."/>
            <person name="Haridas S."/>
            <person name="Wolfe K.H."/>
            <person name="Lopes M.R."/>
            <person name="Hittinger C.T."/>
            <person name="Goker M."/>
            <person name="Salamov A."/>
            <person name="Wisecaver J."/>
            <person name="Long T.M."/>
            <person name="Aerts A.L."/>
            <person name="Barry K."/>
            <person name="Choi C."/>
            <person name="Clum A."/>
            <person name="Coughlan A.Y."/>
            <person name="Deshpande S."/>
            <person name="Douglass A.P."/>
            <person name="Hanson S.J."/>
            <person name="Klenk H.-P."/>
            <person name="Labutti K."/>
            <person name="Lapidus A."/>
            <person name="Lindquist E."/>
            <person name="Lipzen A."/>
            <person name="Meier-Kolthoff J.P."/>
            <person name="Ohm R.A."/>
            <person name="Otillar R.P."/>
            <person name="Pangilinan J."/>
            <person name="Peng Y."/>
            <person name="Rokas A."/>
            <person name="Rosa C.A."/>
            <person name="Scheuner C."/>
            <person name="Sibirny A.A."/>
            <person name="Slot J.C."/>
            <person name="Stielow J.B."/>
            <person name="Sun H."/>
            <person name="Kurtzman C.P."/>
            <person name="Blackwell M."/>
            <person name="Grigoriev I.V."/>
            <person name="Jeffries T.W."/>
        </authorList>
    </citation>
    <scope>NUCLEOTIDE SEQUENCE [LARGE SCALE GENOMIC DNA]</scope>
    <source>
        <strain evidence="17">DSM 1968</strain>
    </source>
</reference>
<name>A0A1D2VCX9_9ASCO</name>
<dbReference type="Gene3D" id="3.30.1490.180">
    <property type="entry name" value="RNA polymerase ii"/>
    <property type="match status" value="1"/>
</dbReference>
<dbReference type="InterPro" id="IPR044893">
    <property type="entry name" value="RNA_pol_Rpb1_clamp_domain"/>
</dbReference>
<dbReference type="InterPro" id="IPR035698">
    <property type="entry name" value="RNAP_III_Rpc1_C"/>
</dbReference>
<dbReference type="Pfam" id="PF04998">
    <property type="entry name" value="RNA_pol_Rpb1_5"/>
    <property type="match status" value="1"/>
</dbReference>
<evidence type="ECO:0000256" key="7">
    <source>
        <dbReference type="ARBA" id="ARBA00022723"/>
    </source>
</evidence>
<dbReference type="Pfam" id="PF00623">
    <property type="entry name" value="RNA_pol_Rpb1_2"/>
    <property type="match status" value="1"/>
</dbReference>
<dbReference type="CDD" id="cd02583">
    <property type="entry name" value="RNAP_III_RPC1_N"/>
    <property type="match status" value="1"/>
</dbReference>
<dbReference type="FunFam" id="3.30.1490.180:FF:000002">
    <property type="entry name" value="DNA-directed RNA polymerase subunit"/>
    <property type="match status" value="1"/>
</dbReference>
<dbReference type="SMART" id="SM00663">
    <property type="entry name" value="RPOLA_N"/>
    <property type="match status" value="1"/>
</dbReference>
<dbReference type="GO" id="GO:0003677">
    <property type="term" value="F:DNA binding"/>
    <property type="evidence" value="ECO:0007669"/>
    <property type="project" value="InterPro"/>
</dbReference>
<dbReference type="FunFam" id="2.40.40.20:FF:000019">
    <property type="entry name" value="DNA-directed RNA polymerase II subunit RPB1"/>
    <property type="match status" value="1"/>
</dbReference>
<keyword evidence="10 14" id="KW-0804">Transcription</keyword>
<keyword evidence="7" id="KW-0479">Metal-binding</keyword>
<dbReference type="SUPFAM" id="SSF64484">
    <property type="entry name" value="beta and beta-prime subunits of DNA dependent RNA-polymerase"/>
    <property type="match status" value="1"/>
</dbReference>
<dbReference type="Gene3D" id="1.10.132.30">
    <property type="match status" value="1"/>
</dbReference>
<comment type="similarity">
    <text evidence="2 14">Belongs to the RNA polymerase beta' chain family.</text>
</comment>
<dbReference type="InterPro" id="IPR007083">
    <property type="entry name" value="RNA_pol_Rpb1_4"/>
</dbReference>
<dbReference type="InterPro" id="IPR015700">
    <property type="entry name" value="RPC1"/>
</dbReference>
<keyword evidence="11" id="KW-0539">Nucleus</keyword>
<dbReference type="InterPro" id="IPR038120">
    <property type="entry name" value="Rpb1_funnel_sf"/>
</dbReference>
<evidence type="ECO:0000256" key="2">
    <source>
        <dbReference type="ARBA" id="ARBA00006460"/>
    </source>
</evidence>
<dbReference type="Gene3D" id="6.10.250.2940">
    <property type="match status" value="1"/>
</dbReference>
<dbReference type="PANTHER" id="PTHR48446:SF1">
    <property type="entry name" value="DNA-DIRECTED RNA POLYMERASE SUBUNIT BETA' N-TERMINAL SECTION"/>
    <property type="match status" value="1"/>
</dbReference>
<dbReference type="InterPro" id="IPR007081">
    <property type="entry name" value="RNA_pol_Rpb1_5"/>
</dbReference>
<dbReference type="Gene3D" id="4.10.860.120">
    <property type="entry name" value="RNA polymerase II, clamp domain"/>
    <property type="match status" value="1"/>
</dbReference>
<dbReference type="Gene3D" id="1.10.150.390">
    <property type="match status" value="1"/>
</dbReference>
<sequence>MSKEIITDVSPKIIKGIEFSALSANEVVQQSEVEIGGGDMFDISFAPMRVPKEHGVLDTKMGVGSKDLYCKTCKGNLINCNGHFGHIKLALPCFHIGYFRHIIQILKIICKNCSRVLLDENTKIGFSKELRKPSIDNLKRMSVMKKIVKQCEKQRRCNHCGCLNGGVKKAASGSSNAALKIIHDTFKWIGKKNPIEKVQWDQDFNHLFQSNPELERFFKRCVDDLNPLRVLHLFKQIVPEELELIGLDPKTGGRPETYIWRYLPCPPACIRPSVVMVDSSNEDDLTVKLNEIVFCSNLIRSGLENGIPINKLNEQWDFLQASIAMYINSDVVINAIPPGPGNMGNKPKVIRGFCQRLKGKKGRFRGNLSGKRADFTARTVISPDPNLSIEEVAVPDRVAKVLTFPEMVNNINKEKLKTLIRNGPTIHPGANYIIKRNEDSKRNLKFSNRDKLANELRSGDIVERHINDGDIVLFNRQPSLHRLSILSHYAKIKPWRTFRFNECVCTPYNADFDGDEMNLHVPQTEEARTEAITLMAVKNNLLTPKSGEPIIAATQDFITASYLLSKKDTFFSRAELSQILASMSDANTQFDLPPPTIVKPKYLWTGKQVFSLLIKPNSSSKVVINLDAKNKTFEKPLKGYRDEMSPNDGFVVIRGSQILSGVMDKSVLGDGKKKSVFYSILRDYGPDEAVKAMNRMAKMSARYLGNRGFSIGIDDVMPPLSLRTQKEELVRKSYKECDDLIRLYNEGKLETQAGCNEEQTLEAKISGILNDIRSTLGSVCSDVLKKSNAPLIMATCGSKGSAANVAQMVAVVGQQIISGNRIANGFEDRTLPHFLKNSKTPQSKGFVKNSFFSGLTPPEFLFHAISGREGLVDTAVKTAETGYMSRRLMKSLEDLSCQYDGTVRNSSNGIVQFKFGGDGLDPLDMEGDAQPVDFDRTWNHCYTTTYSSEDKCLLPYEVIEIAANKLKPFQDKLVRYDNLGRVISNVEDLNKDEFVDNLDGERSFYDSVIDFVKQKAEILGGIRVKKNLSRCFEKPKTKTEDQDIVSPFIQNSIDQLSKITFSFVENFIDVCLHKYSKANIEPATAVGAIAAQSIGEPGTQMTLKTFHFAGVASMNITLGVPRIKEIIDVTKDISTPIIKAILVNGKDERAARLVKGRIEKTTLHHIGGYIEEVYSSSKIYLKIKIDLQTVSKLQLELTIENVAEAIARASKLKISGQDINIMTDNTIHVNCYDEDEEKASKSASTTKKIHESNLFFRIQQLRRELPNIQVKGLPGVQRAVINIDEKLKENVLLIEGYGLQDVMTIDGIAGTKTSSNHVLEMFNVLGIEAARASIIHEIIYTMSNHGMSLDPRHIQLLGDVMTYKGEVLGITRNGLAKMRDSVLQLASFEKTSDHLFDAAFYMKKDEVKGVSECIILGQTMSIGTGAFQLVNETEIIPEELKPKRCLFESFCT</sequence>
<keyword evidence="8" id="KW-0862">Zinc</keyword>
<dbReference type="GO" id="GO:0000785">
    <property type="term" value="C:chromatin"/>
    <property type="evidence" value="ECO:0007669"/>
    <property type="project" value="EnsemblFungi"/>
</dbReference>
<gene>
    <name evidence="16" type="ORF">ASCRUDRAFT_37761</name>
</gene>
<dbReference type="GeneID" id="30964432"/>
<dbReference type="EMBL" id="KV454486">
    <property type="protein sequence ID" value="ODV59481.1"/>
    <property type="molecule type" value="Genomic_DNA"/>
</dbReference>
<dbReference type="CDD" id="cd02736">
    <property type="entry name" value="RNAP_III_Rpc1_C"/>
    <property type="match status" value="1"/>
</dbReference>
<dbReference type="FunFam" id="1.10.150.390:FF:000004">
    <property type="entry name" value="DNA-directed RNA polymerase subunit"/>
    <property type="match status" value="1"/>
</dbReference>
<feature type="domain" description="RNA polymerase N-terminal" evidence="15">
    <location>
        <begin position="256"/>
        <end position="565"/>
    </location>
</feature>
<dbReference type="GO" id="GO:0042797">
    <property type="term" value="P:tRNA transcription by RNA polymerase III"/>
    <property type="evidence" value="ECO:0007669"/>
    <property type="project" value="EnsemblFungi"/>
</dbReference>